<dbReference type="Proteomes" id="UP001140076">
    <property type="component" value="Unassembled WGS sequence"/>
</dbReference>
<evidence type="ECO:0000313" key="2">
    <source>
        <dbReference type="EMBL" id="MDA0565076.1"/>
    </source>
</evidence>
<evidence type="ECO:0000259" key="1">
    <source>
        <dbReference type="PROSITE" id="PS50995"/>
    </source>
</evidence>
<organism evidence="2 3">
    <name type="scientific">Streptomonospora mangrovi</name>
    <dbReference type="NCBI Taxonomy" id="2883123"/>
    <lineage>
        <taxon>Bacteria</taxon>
        <taxon>Bacillati</taxon>
        <taxon>Actinomycetota</taxon>
        <taxon>Actinomycetes</taxon>
        <taxon>Streptosporangiales</taxon>
        <taxon>Nocardiopsidaceae</taxon>
        <taxon>Streptomonospora</taxon>
    </lineage>
</organism>
<dbReference type="InterPro" id="IPR000835">
    <property type="entry name" value="HTH_MarR-typ"/>
</dbReference>
<gene>
    <name evidence="2" type="ORF">LG943_12205</name>
</gene>
<name>A0A9X3SND0_9ACTN</name>
<dbReference type="PROSITE" id="PS50995">
    <property type="entry name" value="HTH_MARR_2"/>
    <property type="match status" value="1"/>
</dbReference>
<dbReference type="EMBL" id="JAJAQC010000017">
    <property type="protein sequence ID" value="MDA0565076.1"/>
    <property type="molecule type" value="Genomic_DNA"/>
</dbReference>
<sequence>MAAMDAIRWLNAQEQATWRSLLRAYSRIERLLDHDLQASNGLSLVEYGILVTLSESPESRMRMRLLADSVIVSKSRLSHQIARLERAGFVRRETCEEDRRGAWAVLTDDGRALLEAAAPGHATLVRDRVFDRLTPEQIQQLGAIMRALEPDDDAP</sequence>
<proteinExistence type="predicted"/>
<dbReference type="GO" id="GO:0006950">
    <property type="term" value="P:response to stress"/>
    <property type="evidence" value="ECO:0007669"/>
    <property type="project" value="TreeGrafter"/>
</dbReference>
<dbReference type="AlphaFoldDB" id="A0A9X3SND0"/>
<feature type="domain" description="HTH marR-type" evidence="1">
    <location>
        <begin position="14"/>
        <end position="150"/>
    </location>
</feature>
<dbReference type="Pfam" id="PF01047">
    <property type="entry name" value="MarR"/>
    <property type="match status" value="1"/>
</dbReference>
<keyword evidence="3" id="KW-1185">Reference proteome</keyword>
<protein>
    <submittedName>
        <fullName evidence="2">MarR family transcriptional regulator</fullName>
    </submittedName>
</protein>
<dbReference type="PANTHER" id="PTHR33164:SF99">
    <property type="entry name" value="MARR FAMILY REGULATORY PROTEIN"/>
    <property type="match status" value="1"/>
</dbReference>
<dbReference type="Gene3D" id="1.10.10.10">
    <property type="entry name" value="Winged helix-like DNA-binding domain superfamily/Winged helix DNA-binding domain"/>
    <property type="match status" value="1"/>
</dbReference>
<comment type="caution">
    <text evidence="2">The sequence shown here is derived from an EMBL/GenBank/DDBJ whole genome shotgun (WGS) entry which is preliminary data.</text>
</comment>
<evidence type="ECO:0000313" key="3">
    <source>
        <dbReference type="Proteomes" id="UP001140076"/>
    </source>
</evidence>
<dbReference type="RefSeq" id="WP_270072408.1">
    <property type="nucleotide sequence ID" value="NZ_JAJAQC010000017.1"/>
</dbReference>
<accession>A0A9X3SND0</accession>
<dbReference type="SUPFAM" id="SSF46785">
    <property type="entry name" value="Winged helix' DNA-binding domain"/>
    <property type="match status" value="1"/>
</dbReference>
<dbReference type="PRINTS" id="PR00598">
    <property type="entry name" value="HTHMARR"/>
</dbReference>
<dbReference type="GO" id="GO:0003700">
    <property type="term" value="F:DNA-binding transcription factor activity"/>
    <property type="evidence" value="ECO:0007669"/>
    <property type="project" value="InterPro"/>
</dbReference>
<reference evidence="2" key="1">
    <citation type="submission" date="2021-10" db="EMBL/GenBank/DDBJ databases">
        <title>Streptomonospora sp. nov., isolated from mangrove soil.</title>
        <authorList>
            <person name="Chen X."/>
            <person name="Ge X."/>
            <person name="Liu W."/>
        </authorList>
    </citation>
    <scope>NUCLEOTIDE SEQUENCE</scope>
    <source>
        <strain evidence="2">S1-112</strain>
    </source>
</reference>
<dbReference type="PANTHER" id="PTHR33164">
    <property type="entry name" value="TRANSCRIPTIONAL REGULATOR, MARR FAMILY"/>
    <property type="match status" value="1"/>
</dbReference>
<dbReference type="InterPro" id="IPR039422">
    <property type="entry name" value="MarR/SlyA-like"/>
</dbReference>
<dbReference type="InterPro" id="IPR036390">
    <property type="entry name" value="WH_DNA-bd_sf"/>
</dbReference>
<dbReference type="SMART" id="SM00347">
    <property type="entry name" value="HTH_MARR"/>
    <property type="match status" value="1"/>
</dbReference>
<dbReference type="InterPro" id="IPR036388">
    <property type="entry name" value="WH-like_DNA-bd_sf"/>
</dbReference>